<keyword evidence="2" id="KW-1185">Reference proteome</keyword>
<protein>
    <submittedName>
        <fullName evidence="1">Uncharacterized protein</fullName>
    </submittedName>
</protein>
<gene>
    <name evidence="1" type="ORF">MILVUS5_LOCUS5464</name>
</gene>
<organism evidence="1 2">
    <name type="scientific">Trifolium pratense</name>
    <name type="common">Red clover</name>
    <dbReference type="NCBI Taxonomy" id="57577"/>
    <lineage>
        <taxon>Eukaryota</taxon>
        <taxon>Viridiplantae</taxon>
        <taxon>Streptophyta</taxon>
        <taxon>Embryophyta</taxon>
        <taxon>Tracheophyta</taxon>
        <taxon>Spermatophyta</taxon>
        <taxon>Magnoliopsida</taxon>
        <taxon>eudicotyledons</taxon>
        <taxon>Gunneridae</taxon>
        <taxon>Pentapetalae</taxon>
        <taxon>rosids</taxon>
        <taxon>fabids</taxon>
        <taxon>Fabales</taxon>
        <taxon>Fabaceae</taxon>
        <taxon>Papilionoideae</taxon>
        <taxon>50 kb inversion clade</taxon>
        <taxon>NPAAA clade</taxon>
        <taxon>Hologalegina</taxon>
        <taxon>IRL clade</taxon>
        <taxon>Trifolieae</taxon>
        <taxon>Trifolium</taxon>
    </lineage>
</organism>
<evidence type="ECO:0000313" key="1">
    <source>
        <dbReference type="EMBL" id="CAJ2634612.1"/>
    </source>
</evidence>
<evidence type="ECO:0000313" key="2">
    <source>
        <dbReference type="Proteomes" id="UP001177021"/>
    </source>
</evidence>
<sequence>MASRNVSSITKSHSHTKQPHRTCMCSPTNHPGSFRCSIHKKPPRAVVARPSSSSFSNPNYNYLDHSSMAMVAKVNISLKAILLQIIKHRSSRDLHRRKNFKPKPTRFSVMNHVAVS</sequence>
<comment type="caution">
    <text evidence="1">The sequence shown here is derived from an EMBL/GenBank/DDBJ whole genome shotgun (WGS) entry which is preliminary data.</text>
</comment>
<dbReference type="Proteomes" id="UP001177021">
    <property type="component" value="Unassembled WGS sequence"/>
</dbReference>
<name>A0ACB0IR21_TRIPR</name>
<reference evidence="1" key="1">
    <citation type="submission" date="2023-10" db="EMBL/GenBank/DDBJ databases">
        <authorList>
            <person name="Rodriguez Cubillos JULIANA M."/>
            <person name="De Vega J."/>
        </authorList>
    </citation>
    <scope>NUCLEOTIDE SEQUENCE</scope>
</reference>
<proteinExistence type="predicted"/>
<accession>A0ACB0IR21</accession>
<dbReference type="EMBL" id="CASHSV030000002">
    <property type="protein sequence ID" value="CAJ2634612.1"/>
    <property type="molecule type" value="Genomic_DNA"/>
</dbReference>